<dbReference type="AlphaFoldDB" id="A0AAN5LDK8"/>
<evidence type="ECO:0000313" key="2">
    <source>
        <dbReference type="Proteomes" id="UP000856143"/>
    </source>
</evidence>
<reference evidence="1" key="2">
    <citation type="submission" date="2020-11" db="EMBL/GenBank/DDBJ databases">
        <authorList>
            <consortium name="NCBI Pathogen Detection Project"/>
        </authorList>
    </citation>
    <scope>NUCLEOTIDE SEQUENCE</scope>
    <source>
        <strain evidence="1">R404</strain>
    </source>
</reference>
<proteinExistence type="predicted"/>
<gene>
    <name evidence="1" type="ORF">I8Y21_005829</name>
</gene>
<reference evidence="1" key="1">
    <citation type="journal article" date="2018" name="Genome Biol.">
        <title>SKESA: strategic k-mer extension for scrupulous assemblies.</title>
        <authorList>
            <person name="Souvorov A."/>
            <person name="Agarwala R."/>
            <person name="Lipman D.J."/>
        </authorList>
    </citation>
    <scope>NUCLEOTIDE SEQUENCE</scope>
    <source>
        <strain evidence="1">R404</strain>
    </source>
</reference>
<sequence>MFKLIITLINHQNGERRQLVHNGRYKNREEAWKQARKMTYVNMDTSGRRTYECAVKVVEA</sequence>
<comment type="caution">
    <text evidence="1">The sequence shown here is derived from an EMBL/GenBank/DDBJ whole genome shotgun (WGS) entry which is preliminary data.</text>
</comment>
<evidence type="ECO:0000313" key="1">
    <source>
        <dbReference type="EMBL" id="HAT1685000.1"/>
    </source>
</evidence>
<accession>A0AAN5LDK8</accession>
<protein>
    <submittedName>
        <fullName evidence="1">Uncharacterized protein</fullName>
    </submittedName>
</protein>
<name>A0AAN5LDK8_KLEOX</name>
<dbReference type="EMBL" id="DACSEO010000138">
    <property type="protein sequence ID" value="HAT1685000.1"/>
    <property type="molecule type" value="Genomic_DNA"/>
</dbReference>
<dbReference type="Proteomes" id="UP000856143">
    <property type="component" value="Unassembled WGS sequence"/>
</dbReference>
<organism evidence="1 2">
    <name type="scientific">Klebsiella oxytoca</name>
    <dbReference type="NCBI Taxonomy" id="571"/>
    <lineage>
        <taxon>Bacteria</taxon>
        <taxon>Pseudomonadati</taxon>
        <taxon>Pseudomonadota</taxon>
        <taxon>Gammaproteobacteria</taxon>
        <taxon>Enterobacterales</taxon>
        <taxon>Enterobacteriaceae</taxon>
        <taxon>Klebsiella/Raoultella group</taxon>
        <taxon>Klebsiella</taxon>
    </lineage>
</organism>